<keyword evidence="5" id="KW-0539">Nucleus</keyword>
<feature type="compositionally biased region" description="Low complexity" evidence="7">
    <location>
        <begin position="166"/>
        <end position="182"/>
    </location>
</feature>
<dbReference type="PANTHER" id="PTHR10071:SF281">
    <property type="entry name" value="BOX A-BINDING FACTOR-RELATED"/>
    <property type="match status" value="1"/>
</dbReference>
<dbReference type="PANTHER" id="PTHR10071">
    <property type="entry name" value="TRANSCRIPTION FACTOR GATA FAMILY MEMBER"/>
    <property type="match status" value="1"/>
</dbReference>
<dbReference type="EMBL" id="HE580268">
    <property type="protein sequence ID" value="CCD23549.1"/>
    <property type="molecule type" value="Genomic_DNA"/>
</dbReference>
<feature type="domain" description="GATA-type" evidence="8">
    <location>
        <begin position="117"/>
        <end position="164"/>
    </location>
</feature>
<dbReference type="GO" id="GO:0005634">
    <property type="term" value="C:nucleus"/>
    <property type="evidence" value="ECO:0007669"/>
    <property type="project" value="UniProtKB-SubCell"/>
</dbReference>
<dbReference type="Proteomes" id="UP000000689">
    <property type="component" value="Chromosome 2"/>
</dbReference>
<evidence type="ECO:0000313" key="9">
    <source>
        <dbReference type="EMBL" id="CCD23549.1"/>
    </source>
</evidence>
<proteinExistence type="predicted"/>
<dbReference type="STRING" id="1071378.G0W6Y8"/>
<dbReference type="GeneID" id="11498156"/>
<accession>G0W6Y8</accession>
<dbReference type="eggNOG" id="KOG1601">
    <property type="taxonomic scope" value="Eukaryota"/>
</dbReference>
<dbReference type="Pfam" id="PF00320">
    <property type="entry name" value="GATA"/>
    <property type="match status" value="1"/>
</dbReference>
<dbReference type="GO" id="GO:0045944">
    <property type="term" value="P:positive regulation of transcription by RNA polymerase II"/>
    <property type="evidence" value="ECO:0007669"/>
    <property type="project" value="TreeGrafter"/>
</dbReference>
<dbReference type="InterPro" id="IPR039355">
    <property type="entry name" value="Transcription_factor_GATA"/>
</dbReference>
<dbReference type="AlphaFoldDB" id="G0W6Y8"/>
<evidence type="ECO:0000256" key="2">
    <source>
        <dbReference type="ARBA" id="ARBA00022723"/>
    </source>
</evidence>
<dbReference type="CDD" id="cd00202">
    <property type="entry name" value="ZnF_GATA"/>
    <property type="match status" value="1"/>
</dbReference>
<dbReference type="KEGG" id="ndi:NDAI_0B05160"/>
<sequence>MEDSVNQNNGDSIVTTTETKNNSSFSISKKKPTLTITDQLDTYSKGKSAFGQPKLLSLLNVESQTELTAVWNTLPKPKIINGTNKRNSICLPPIRGESNKNNIIDDDDDNDSIVTHCRNCFTQNTPLWRRDDMGTVLCNACGLFLKLHGRPRPPKLQNDIIKTRNRSNNNNNNNNNGLFHNNSNKRRKSNPAGFDLFTSRNVERFRAKYSLNNRRNEDDRQDKEILKMAHSVKPILKPKNIYDIKANKDLPSKERVPSELELNGQFYKVLEAKRIGVNETAHNLLQSINNRDNIPSNSNLTSFMDEIPRQQIDLKVGLQREEEIIKLKTRVMELELMAGLYKKHIFELTAKYKLGSQRG</sequence>
<dbReference type="GO" id="GO:0000122">
    <property type="term" value="P:negative regulation of transcription by RNA polymerase II"/>
    <property type="evidence" value="ECO:0007669"/>
    <property type="project" value="TreeGrafter"/>
</dbReference>
<keyword evidence="3 6" id="KW-0863">Zinc-finger</keyword>
<dbReference type="GO" id="GO:0008270">
    <property type="term" value="F:zinc ion binding"/>
    <property type="evidence" value="ECO:0007669"/>
    <property type="project" value="UniProtKB-KW"/>
</dbReference>
<organism evidence="9 10">
    <name type="scientific">Naumovozyma dairenensis (strain ATCC 10597 / BCRC 20456 / CBS 421 / NBRC 0211 / NRRL Y-12639)</name>
    <name type="common">Saccharomyces dairenensis</name>
    <dbReference type="NCBI Taxonomy" id="1071378"/>
    <lineage>
        <taxon>Eukaryota</taxon>
        <taxon>Fungi</taxon>
        <taxon>Dikarya</taxon>
        <taxon>Ascomycota</taxon>
        <taxon>Saccharomycotina</taxon>
        <taxon>Saccharomycetes</taxon>
        <taxon>Saccharomycetales</taxon>
        <taxon>Saccharomycetaceae</taxon>
        <taxon>Naumovozyma</taxon>
    </lineage>
</organism>
<keyword evidence="10" id="KW-1185">Reference proteome</keyword>
<keyword evidence="2" id="KW-0479">Metal-binding</keyword>
<feature type="region of interest" description="Disordered" evidence="7">
    <location>
        <begin position="1"/>
        <end position="27"/>
    </location>
</feature>
<evidence type="ECO:0000256" key="3">
    <source>
        <dbReference type="ARBA" id="ARBA00022771"/>
    </source>
</evidence>
<dbReference type="RefSeq" id="XP_003668792.1">
    <property type="nucleotide sequence ID" value="XM_003668744.1"/>
</dbReference>
<dbReference type="GO" id="GO:0000981">
    <property type="term" value="F:DNA-binding transcription factor activity, RNA polymerase II-specific"/>
    <property type="evidence" value="ECO:0007669"/>
    <property type="project" value="TreeGrafter"/>
</dbReference>
<evidence type="ECO:0000256" key="5">
    <source>
        <dbReference type="ARBA" id="ARBA00023242"/>
    </source>
</evidence>
<evidence type="ECO:0000259" key="8">
    <source>
        <dbReference type="PROSITE" id="PS50114"/>
    </source>
</evidence>
<dbReference type="InterPro" id="IPR000679">
    <property type="entry name" value="Znf_GATA"/>
</dbReference>
<dbReference type="PROSITE" id="PS00344">
    <property type="entry name" value="GATA_ZN_FINGER_1"/>
    <property type="match status" value="1"/>
</dbReference>
<evidence type="ECO:0000256" key="7">
    <source>
        <dbReference type="SAM" id="MobiDB-lite"/>
    </source>
</evidence>
<dbReference type="OMA" id="CIAMEIK"/>
<comment type="subcellular location">
    <subcellularLocation>
        <location evidence="1">Nucleus</location>
    </subcellularLocation>
</comment>
<dbReference type="FunFam" id="3.30.50.10:FF:000007">
    <property type="entry name" value="Nitrogen regulatory AreA, N-terminal"/>
    <property type="match status" value="1"/>
</dbReference>
<dbReference type="HOGENOM" id="CLU_771809_0_0_1"/>
<keyword evidence="4" id="KW-0862">Zinc</keyword>
<protein>
    <recommendedName>
        <fullName evidence="8">GATA-type domain-containing protein</fullName>
    </recommendedName>
</protein>
<reference evidence="9 10" key="1">
    <citation type="journal article" date="2011" name="Proc. Natl. Acad. Sci. U.S.A.">
        <title>Evolutionary erosion of yeast sex chromosomes by mating-type switching accidents.</title>
        <authorList>
            <person name="Gordon J.L."/>
            <person name="Armisen D."/>
            <person name="Proux-Wera E."/>
            <person name="Oheigeartaigh S.S."/>
            <person name="Byrne K.P."/>
            <person name="Wolfe K.H."/>
        </authorList>
    </citation>
    <scope>NUCLEOTIDE SEQUENCE [LARGE SCALE GENOMIC DNA]</scope>
    <source>
        <strain evidence="10">ATCC 10597 / BCRC 20456 / CBS 421 / NBRC 0211 / NRRL Y-12639</strain>
    </source>
</reference>
<feature type="region of interest" description="Disordered" evidence="7">
    <location>
        <begin position="163"/>
        <end position="194"/>
    </location>
</feature>
<dbReference type="SUPFAM" id="SSF57716">
    <property type="entry name" value="Glucocorticoid receptor-like (DNA-binding domain)"/>
    <property type="match status" value="1"/>
</dbReference>
<evidence type="ECO:0000256" key="4">
    <source>
        <dbReference type="ARBA" id="ARBA00022833"/>
    </source>
</evidence>
<dbReference type="PROSITE" id="PS50114">
    <property type="entry name" value="GATA_ZN_FINGER_2"/>
    <property type="match status" value="1"/>
</dbReference>
<dbReference type="GO" id="GO:0000978">
    <property type="term" value="F:RNA polymerase II cis-regulatory region sequence-specific DNA binding"/>
    <property type="evidence" value="ECO:0007669"/>
    <property type="project" value="TreeGrafter"/>
</dbReference>
<feature type="compositionally biased region" description="Polar residues" evidence="7">
    <location>
        <begin position="1"/>
        <end position="19"/>
    </location>
</feature>
<dbReference type="OrthoDB" id="515401at2759"/>
<gene>
    <name evidence="9" type="primary">NDAI0B05160</name>
    <name evidence="9" type="ordered locus">NDAI_0B05160</name>
</gene>
<dbReference type="InterPro" id="IPR013088">
    <property type="entry name" value="Znf_NHR/GATA"/>
</dbReference>
<dbReference type="Gene3D" id="3.30.50.10">
    <property type="entry name" value="Erythroid Transcription Factor GATA-1, subunit A"/>
    <property type="match status" value="1"/>
</dbReference>
<name>G0W6Y8_NAUDC</name>
<dbReference type="SMART" id="SM00401">
    <property type="entry name" value="ZnF_GATA"/>
    <property type="match status" value="1"/>
</dbReference>
<evidence type="ECO:0000313" key="10">
    <source>
        <dbReference type="Proteomes" id="UP000000689"/>
    </source>
</evidence>
<dbReference type="PRINTS" id="PR00619">
    <property type="entry name" value="GATAZNFINGER"/>
</dbReference>
<evidence type="ECO:0000256" key="1">
    <source>
        <dbReference type="ARBA" id="ARBA00004123"/>
    </source>
</evidence>
<evidence type="ECO:0000256" key="6">
    <source>
        <dbReference type="PROSITE-ProRule" id="PRU00094"/>
    </source>
</evidence>